<dbReference type="GO" id="GO:0052689">
    <property type="term" value="F:carboxylic ester hydrolase activity"/>
    <property type="evidence" value="ECO:0007669"/>
    <property type="project" value="UniProtKB-KW"/>
</dbReference>
<accession>A0A9X4KGX7</accession>
<evidence type="ECO:0000313" key="6">
    <source>
        <dbReference type="Proteomes" id="UP001153387"/>
    </source>
</evidence>
<keyword evidence="6" id="KW-1185">Reference proteome</keyword>
<dbReference type="RefSeq" id="WP_277563759.1">
    <property type="nucleotide sequence ID" value="NZ_JAPDHZ010000002.1"/>
</dbReference>
<name>A0A9X4KGX7_9BACL</name>
<reference evidence="5 6" key="1">
    <citation type="submission" date="2022-10" db="EMBL/GenBank/DDBJ databases">
        <title>Comparative genomic analysis of Cohnella hashimotonis sp. nov., isolated from the International Space Station.</title>
        <authorList>
            <person name="Simpson A."/>
            <person name="Venkateswaran K."/>
        </authorList>
    </citation>
    <scope>NUCLEOTIDE SEQUENCE [LARGE SCALE GENOMIC DNA]</scope>
    <source>
        <strain evidence="5 6">DSM 18997</strain>
    </source>
</reference>
<keyword evidence="1" id="KW-0719">Serine esterase</keyword>
<evidence type="ECO:0000313" key="5">
    <source>
        <dbReference type="EMBL" id="MDG0789872.1"/>
    </source>
</evidence>
<dbReference type="InterPro" id="IPR029058">
    <property type="entry name" value="AB_hydrolase_fold"/>
</dbReference>
<keyword evidence="3" id="KW-0378">Hydrolase</keyword>
<dbReference type="InterPro" id="IPR054579">
    <property type="entry name" value="GCE-like_dom"/>
</dbReference>
<evidence type="ECO:0000256" key="3">
    <source>
        <dbReference type="ARBA" id="ARBA00022801"/>
    </source>
</evidence>
<keyword evidence="2" id="KW-0732">Signal</keyword>
<dbReference type="AlphaFoldDB" id="A0A9X4KGX7"/>
<proteinExistence type="predicted"/>
<dbReference type="Gene3D" id="3.40.50.1820">
    <property type="entry name" value="alpha/beta hydrolase"/>
    <property type="match status" value="1"/>
</dbReference>
<dbReference type="EMBL" id="JAPDHZ010000002">
    <property type="protein sequence ID" value="MDG0789872.1"/>
    <property type="molecule type" value="Genomic_DNA"/>
</dbReference>
<dbReference type="SUPFAM" id="SSF53474">
    <property type="entry name" value="alpha/beta-Hydrolases"/>
    <property type="match status" value="1"/>
</dbReference>
<dbReference type="PANTHER" id="PTHR22946">
    <property type="entry name" value="DIENELACTONE HYDROLASE DOMAIN-CONTAINING PROTEIN-RELATED"/>
    <property type="match status" value="1"/>
</dbReference>
<sequence length="374" mass="41183">MEKDDMTDERRLPDVLKGANGNAIKTVEEWRGSRRPEILELFRTYVYGREPVGRPASQVFETVITPGTMNGAAVRKQVEIRFEGQGGTGKVRLLLFVPSEGKGPYPAFLFLNNRGVTEMDPERRDISMFWPAERIVARGYAAAALDLEDADPDVDEGHRNGVHGIFDEYDGERPKDAWATIAAWAWAARRAMDYLATDPDLDAGRIAVAGHSRGGKTALWAGALDERFALVVSNESGSTGAALSRGKRGETIQAINDRFPHWFNGHYKSFNGREEALPVDQHMLIAALAPRSVYVASAVQDEWADPASEFAALAEAAPVYRLHGYKGLAGAPFPAPESPLFGERMGYHLRSGGHDLTAYDWERFMDFADAGALK</sequence>
<comment type="caution">
    <text evidence="5">The sequence shown here is derived from an EMBL/GenBank/DDBJ whole genome shotgun (WGS) entry which is preliminary data.</text>
</comment>
<evidence type="ECO:0000256" key="2">
    <source>
        <dbReference type="ARBA" id="ARBA00022729"/>
    </source>
</evidence>
<feature type="domain" description="4-O-methyl-glucuronoyl methylesterase-like" evidence="4">
    <location>
        <begin position="138"/>
        <end position="323"/>
    </location>
</feature>
<dbReference type="Proteomes" id="UP001153387">
    <property type="component" value="Unassembled WGS sequence"/>
</dbReference>
<dbReference type="InterPro" id="IPR050261">
    <property type="entry name" value="FrsA_esterase"/>
</dbReference>
<protein>
    <submittedName>
        <fullName evidence="5">Acetylxylan esterase</fullName>
    </submittedName>
</protein>
<evidence type="ECO:0000256" key="1">
    <source>
        <dbReference type="ARBA" id="ARBA00022487"/>
    </source>
</evidence>
<evidence type="ECO:0000259" key="4">
    <source>
        <dbReference type="Pfam" id="PF22244"/>
    </source>
</evidence>
<gene>
    <name evidence="5" type="ORF">OMP38_02690</name>
</gene>
<organism evidence="5 6">
    <name type="scientific">Cohnella ginsengisoli</name>
    <dbReference type="NCBI Taxonomy" id="425004"/>
    <lineage>
        <taxon>Bacteria</taxon>
        <taxon>Bacillati</taxon>
        <taxon>Bacillota</taxon>
        <taxon>Bacilli</taxon>
        <taxon>Bacillales</taxon>
        <taxon>Paenibacillaceae</taxon>
        <taxon>Cohnella</taxon>
    </lineage>
</organism>
<dbReference type="Pfam" id="PF22244">
    <property type="entry name" value="GCE_fung"/>
    <property type="match status" value="1"/>
</dbReference>